<dbReference type="Proteomes" id="UP000320722">
    <property type="component" value="Chromosome"/>
</dbReference>
<dbReference type="Pfam" id="PF00535">
    <property type="entry name" value="Glycos_transf_2"/>
    <property type="match status" value="1"/>
</dbReference>
<reference evidence="3 4" key="1">
    <citation type="submission" date="2019-02" db="EMBL/GenBank/DDBJ databases">
        <title>Deep-cultivation of Planctomycetes and their phenomic and genomic characterization uncovers novel biology.</title>
        <authorList>
            <person name="Wiegand S."/>
            <person name="Jogler M."/>
            <person name="Boedeker C."/>
            <person name="Pinto D."/>
            <person name="Vollmers J."/>
            <person name="Rivas-Marin E."/>
            <person name="Kohn T."/>
            <person name="Peeters S.H."/>
            <person name="Heuer A."/>
            <person name="Rast P."/>
            <person name="Oberbeckmann S."/>
            <person name="Bunk B."/>
            <person name="Jeske O."/>
            <person name="Meyerdierks A."/>
            <person name="Storesund J.E."/>
            <person name="Kallscheuer N."/>
            <person name="Luecker S."/>
            <person name="Lage O.M."/>
            <person name="Pohl T."/>
            <person name="Merkel B.J."/>
            <person name="Hornburger P."/>
            <person name="Mueller R.-W."/>
            <person name="Bruemmer F."/>
            <person name="Labrenz M."/>
            <person name="Spormann A.M."/>
            <person name="Op den Camp H."/>
            <person name="Overmann J."/>
            <person name="Amann R."/>
            <person name="Jetten M.S.M."/>
            <person name="Mascher T."/>
            <person name="Medema M.H."/>
            <person name="Devos D.P."/>
            <person name="Kaster A.-K."/>
            <person name="Ovreas L."/>
            <person name="Rohde M."/>
            <person name="Galperin M.Y."/>
            <person name="Jogler C."/>
        </authorList>
    </citation>
    <scope>NUCLEOTIDE SEQUENCE [LARGE SCALE GENOMIC DNA]</scope>
    <source>
        <strain evidence="3 4">V6</strain>
    </source>
</reference>
<organism evidence="3 4">
    <name type="scientific">Gimesia chilikensis</name>
    <dbReference type="NCBI Taxonomy" id="2605989"/>
    <lineage>
        <taxon>Bacteria</taxon>
        <taxon>Pseudomonadati</taxon>
        <taxon>Planctomycetota</taxon>
        <taxon>Planctomycetia</taxon>
        <taxon>Planctomycetales</taxon>
        <taxon>Planctomycetaceae</taxon>
        <taxon>Gimesia</taxon>
    </lineage>
</organism>
<dbReference type="InterPro" id="IPR050834">
    <property type="entry name" value="Glycosyltransf_2"/>
</dbReference>
<feature type="compositionally biased region" description="Pro residues" evidence="1">
    <location>
        <begin position="70"/>
        <end position="80"/>
    </location>
</feature>
<dbReference type="InterPro" id="IPR029044">
    <property type="entry name" value="Nucleotide-diphossugar_trans"/>
</dbReference>
<accession>A0A517WM81</accession>
<proteinExistence type="predicted"/>
<dbReference type="AlphaFoldDB" id="A0A517WM81"/>
<feature type="domain" description="Glycosyltransferase 2-like" evidence="2">
    <location>
        <begin position="400"/>
        <end position="551"/>
    </location>
</feature>
<dbReference type="PANTHER" id="PTHR43685:SF2">
    <property type="entry name" value="GLYCOSYLTRANSFERASE 2-LIKE DOMAIN-CONTAINING PROTEIN"/>
    <property type="match status" value="1"/>
</dbReference>
<keyword evidence="3" id="KW-0808">Transferase</keyword>
<dbReference type="InterPro" id="IPR001173">
    <property type="entry name" value="Glyco_trans_2-like"/>
</dbReference>
<dbReference type="SUPFAM" id="SSF53448">
    <property type="entry name" value="Nucleotide-diphospho-sugar transferases"/>
    <property type="match status" value="2"/>
</dbReference>
<sequence>MQQDAGILHALNQFRRFDNSEVAAAQFSERIFACNNCPRRSGQRCQTHGSNCADFAKPQSNSCPVWEGKAPPPVPAPPAPEPRRPQRSERPEVRRQQVQNLVVISCYFNPLSDLRVAKNARRFRESINVPVQFSELSFDGEFLFDDSIRISGDESARFIWQKERLLNIAIGQLPETVDAVAVVDADLIFRNRNWFRDTLRRLQTADIVQCFDSVEYETETGSVEKSYPSFARSSKGRPGMPGGALAFRRSLLGKGGLHEENILGGGDSVMMRRWEKSGLRIDSSPGVVRHLYHGDHGDRQQVSRYEALKTAGFDFQKHIDSTPGKPLTWSAVAGVSEVMKVARHFFESRTGCKPAVSARPVLQPTPKTIPKVHSPVEPQKHRETFSCDVILPYSQPNYIYLEDSIKSVLNQNFVETTIHLINDGVEHDPIGEKYASLSNVRYYENTDRPAGPYVTYNRLFDYLEHDLIANQDSDDISLPMRLYRSILLIQQGFDIVGGSMEQFVTYDDPSERMQRALSAKPYHYSGKVYAASPSGTVVNSTMVMRRKVYEDCNGMAPWIAGADSEFYERAIQAGYKAAALQDIVALRRLHDPSLSNDQVTSGHGSGLREQIKQWTAESIERQKLGPDHSIGGLAKHRNDTQLKVLKGK</sequence>
<evidence type="ECO:0000313" key="3">
    <source>
        <dbReference type="EMBL" id="QDU06376.1"/>
    </source>
</evidence>
<feature type="region of interest" description="Disordered" evidence="1">
    <location>
        <begin position="63"/>
        <end position="94"/>
    </location>
</feature>
<evidence type="ECO:0000313" key="4">
    <source>
        <dbReference type="Proteomes" id="UP000320722"/>
    </source>
</evidence>
<gene>
    <name evidence="3" type="ORF">V6x_61280</name>
</gene>
<dbReference type="EMBL" id="CP036347">
    <property type="protein sequence ID" value="QDU06376.1"/>
    <property type="molecule type" value="Genomic_DNA"/>
</dbReference>
<evidence type="ECO:0000256" key="1">
    <source>
        <dbReference type="SAM" id="MobiDB-lite"/>
    </source>
</evidence>
<feature type="compositionally biased region" description="Basic and acidic residues" evidence="1">
    <location>
        <begin position="81"/>
        <end position="94"/>
    </location>
</feature>
<dbReference type="Gene3D" id="3.90.550.10">
    <property type="entry name" value="Spore Coat Polysaccharide Biosynthesis Protein SpsA, Chain A"/>
    <property type="match status" value="2"/>
</dbReference>
<dbReference type="GO" id="GO:0016740">
    <property type="term" value="F:transferase activity"/>
    <property type="evidence" value="ECO:0007669"/>
    <property type="project" value="UniProtKB-KW"/>
</dbReference>
<name>A0A517WM81_9PLAN</name>
<feature type="region of interest" description="Disordered" evidence="1">
    <location>
        <begin position="625"/>
        <end position="648"/>
    </location>
</feature>
<dbReference type="PANTHER" id="PTHR43685">
    <property type="entry name" value="GLYCOSYLTRANSFERASE"/>
    <property type="match status" value="1"/>
</dbReference>
<dbReference type="RefSeq" id="WP_145045389.1">
    <property type="nucleotide sequence ID" value="NZ_CP036347.1"/>
</dbReference>
<protein>
    <submittedName>
        <fullName evidence="3">Glycosyl transferase family 2</fullName>
    </submittedName>
</protein>
<evidence type="ECO:0000259" key="2">
    <source>
        <dbReference type="Pfam" id="PF00535"/>
    </source>
</evidence>